<dbReference type="Proteomes" id="UP001107558">
    <property type="component" value="Chromosome 4"/>
</dbReference>
<name>A0A9J6BJF3_POLVA</name>
<sequence>MVSSLKLDLTDIGNVRIKAAADEESFELIGAFTILNERLDLKLDDQLNLKELTELQIRVYRGDPGAIVNRMRNVKHLKVLNVHSSIESQFDYDSLVKLLINQNNLKVLELKVERFDKIFTEESVKLMKFHLEKFTLVPSTFNEYKYNWLNQFLKTQKNCLEELRVFSWKLQESINEGICNLENLKRLTTHYVPKFFETNDNDTNCIIMKKLTHFRYYSGNTSDNFESMNFDKTLPNLQCLNVHFGLDHRLFGHYPDVKVESNPLKNLKNLREFHIESHNQNLLHHLASSKLLTLATSCEDALYDISSWLQMGKTLPNLEKLIITNVDKRFLKFMISNHEKYVKKLRNLKTLILRDFDYEVINFSIDDGKVKKALVHYRINYTKLMSLELELWKIFEHFEAILLSDEEFDKKYEFYTNYFHQCGP</sequence>
<reference evidence="1" key="1">
    <citation type="submission" date="2021-03" db="EMBL/GenBank/DDBJ databases">
        <title>Chromosome level genome of the anhydrobiotic midge Polypedilum vanderplanki.</title>
        <authorList>
            <person name="Yoshida Y."/>
            <person name="Kikawada T."/>
            <person name="Gusev O."/>
        </authorList>
    </citation>
    <scope>NUCLEOTIDE SEQUENCE</scope>
    <source>
        <strain evidence="1">NIAS01</strain>
        <tissue evidence="1">Whole body or cell culture</tissue>
    </source>
</reference>
<dbReference type="AlphaFoldDB" id="A0A9J6BJF3"/>
<comment type="caution">
    <text evidence="1">The sequence shown here is derived from an EMBL/GenBank/DDBJ whole genome shotgun (WGS) entry which is preliminary data.</text>
</comment>
<proteinExistence type="predicted"/>
<dbReference type="SUPFAM" id="SSF52047">
    <property type="entry name" value="RNI-like"/>
    <property type="match status" value="1"/>
</dbReference>
<organism evidence="1 2">
    <name type="scientific">Polypedilum vanderplanki</name>
    <name type="common">Sleeping chironomid midge</name>
    <dbReference type="NCBI Taxonomy" id="319348"/>
    <lineage>
        <taxon>Eukaryota</taxon>
        <taxon>Metazoa</taxon>
        <taxon>Ecdysozoa</taxon>
        <taxon>Arthropoda</taxon>
        <taxon>Hexapoda</taxon>
        <taxon>Insecta</taxon>
        <taxon>Pterygota</taxon>
        <taxon>Neoptera</taxon>
        <taxon>Endopterygota</taxon>
        <taxon>Diptera</taxon>
        <taxon>Nematocera</taxon>
        <taxon>Chironomoidea</taxon>
        <taxon>Chironomidae</taxon>
        <taxon>Chironominae</taxon>
        <taxon>Polypedilum</taxon>
        <taxon>Polypedilum</taxon>
    </lineage>
</organism>
<protein>
    <submittedName>
        <fullName evidence="1">Uncharacterized protein</fullName>
    </submittedName>
</protein>
<dbReference type="Gene3D" id="3.80.10.10">
    <property type="entry name" value="Ribonuclease Inhibitor"/>
    <property type="match status" value="1"/>
</dbReference>
<dbReference type="InterPro" id="IPR032675">
    <property type="entry name" value="LRR_dom_sf"/>
</dbReference>
<evidence type="ECO:0000313" key="1">
    <source>
        <dbReference type="EMBL" id="KAG5669695.1"/>
    </source>
</evidence>
<keyword evidence="2" id="KW-1185">Reference proteome</keyword>
<dbReference type="OrthoDB" id="10493130at2759"/>
<gene>
    <name evidence="1" type="ORF">PVAND_017578</name>
</gene>
<dbReference type="EMBL" id="JADBJN010000004">
    <property type="protein sequence ID" value="KAG5669695.1"/>
    <property type="molecule type" value="Genomic_DNA"/>
</dbReference>
<evidence type="ECO:0000313" key="2">
    <source>
        <dbReference type="Proteomes" id="UP001107558"/>
    </source>
</evidence>
<accession>A0A9J6BJF3</accession>